<dbReference type="GO" id="GO:0005737">
    <property type="term" value="C:cytoplasm"/>
    <property type="evidence" value="ECO:0007669"/>
    <property type="project" value="UniProtKB-ARBA"/>
</dbReference>
<evidence type="ECO:0000259" key="6">
    <source>
        <dbReference type="PROSITE" id="PS50055"/>
    </source>
</evidence>
<dbReference type="SUPFAM" id="SSF52799">
    <property type="entry name" value="(Phosphotyrosine protein) phosphatases II"/>
    <property type="match status" value="1"/>
</dbReference>
<feature type="compositionally biased region" description="Basic and acidic residues" evidence="5">
    <location>
        <begin position="385"/>
        <end position="402"/>
    </location>
</feature>
<feature type="compositionally biased region" description="Polar residues" evidence="5">
    <location>
        <begin position="414"/>
        <end position="426"/>
    </location>
</feature>
<dbReference type="PROSITE" id="PS00383">
    <property type="entry name" value="TYR_PHOSPHATASE_1"/>
    <property type="match status" value="1"/>
</dbReference>
<reference evidence="8 9" key="1">
    <citation type="journal article" date="2023" name="Sci. Data">
        <title>Genome assembly of the Korean intertidal mud-creeper Batillaria attramentaria.</title>
        <authorList>
            <person name="Patra A.K."/>
            <person name="Ho P.T."/>
            <person name="Jun S."/>
            <person name="Lee S.J."/>
            <person name="Kim Y."/>
            <person name="Won Y.J."/>
        </authorList>
    </citation>
    <scope>NUCLEOTIDE SEQUENCE [LARGE SCALE GENOMIC DNA]</scope>
    <source>
        <strain evidence="8">Wonlab-2016</strain>
    </source>
</reference>
<comment type="similarity">
    <text evidence="4">Belongs to the protein-tyrosine phosphatase family. Non-receptor class 4 subfamily.</text>
</comment>
<dbReference type="SMART" id="SM00404">
    <property type="entry name" value="PTPc_motif"/>
    <property type="match status" value="1"/>
</dbReference>
<evidence type="ECO:0000256" key="2">
    <source>
        <dbReference type="ARBA" id="ARBA00022801"/>
    </source>
</evidence>
<feature type="non-terminal residue" evidence="8">
    <location>
        <position position="612"/>
    </location>
</feature>
<keyword evidence="2" id="KW-0378">Hydrolase</keyword>
<evidence type="ECO:0000313" key="8">
    <source>
        <dbReference type="EMBL" id="KAK7493987.1"/>
    </source>
</evidence>
<evidence type="ECO:0000259" key="7">
    <source>
        <dbReference type="PROSITE" id="PS50056"/>
    </source>
</evidence>
<evidence type="ECO:0000256" key="1">
    <source>
        <dbReference type="ARBA" id="ARBA00013064"/>
    </source>
</evidence>
<dbReference type="PROSITE" id="PS50055">
    <property type="entry name" value="TYR_PHOSPHATASE_PTP"/>
    <property type="match status" value="1"/>
</dbReference>
<protein>
    <recommendedName>
        <fullName evidence="1">protein-tyrosine-phosphatase</fullName>
        <ecNumber evidence="1">3.1.3.48</ecNumber>
    </recommendedName>
</protein>
<dbReference type="Pfam" id="PF00102">
    <property type="entry name" value="Y_phosphatase"/>
    <property type="match status" value="1"/>
</dbReference>
<feature type="region of interest" description="Disordered" evidence="5">
    <location>
        <begin position="328"/>
        <end position="358"/>
    </location>
</feature>
<proteinExistence type="inferred from homology"/>
<feature type="domain" description="Tyrosine specific protein phosphatases" evidence="7">
    <location>
        <begin position="164"/>
        <end position="241"/>
    </location>
</feature>
<sequence>MSENIGKCLREFICHVEKLRSEDDPAGTGFHREFRILRETQIQNKNEERFSMEDGKSDENLKKNRYKDILPRDDLRVKLTAVDGEEGSDYINATFIKPKCEKYWADKGKTATFGSITVYNDHEEEVQDHFTMRTLKATRDGQTHTLTQFHYEGWPDHDTPSSPDTLRSMIEYVRDHRRRHDIPMVVHCSAGCGRTGTICAIDYAWTLLDQGKIDSGFSLFEIIKSLREQRLSMVQTPDQYEYTHMVLKSLCEEWLQQERKHDYENMVIEGTTAEPQAEYGNVNFTHQGDAEIYSNVELQSGEEKPLPIGRVGPEETGKILQPEVVHMKPRPNSIKARASSSSKSVSQPTGISSTTDDGAGVYVMVQPMATADQKPLSPGSPPALPDKKNPPTGRYDKEKLEPQKTVITFARGGNTHSVTKTGSLGFSHTKARAPKPPAESVVTQPTKAPPPAGATVSTTSQQQAAKIVSMSVENKQKETNGAAKGLSGGNVDRPTDDAPELPGRFYRPDEVHSAAPSGKQHSYDNIAPAAKGRGQPQPDPRPDPVVVNTSRAVQPQPAPRPTQPLQATHPTMMTSRQLQHFPADGGVVSAPIAPARHGWGLSGVRGAQPRKQ</sequence>
<dbReference type="EMBL" id="JACVVK020000088">
    <property type="protein sequence ID" value="KAK7493987.1"/>
    <property type="molecule type" value="Genomic_DNA"/>
</dbReference>
<comment type="caution">
    <text evidence="8">The sequence shown here is derived from an EMBL/GenBank/DDBJ whole genome shotgun (WGS) entry which is preliminary data.</text>
</comment>
<feature type="region of interest" description="Disordered" evidence="5">
    <location>
        <begin position="479"/>
        <end position="572"/>
    </location>
</feature>
<dbReference type="InterPro" id="IPR016130">
    <property type="entry name" value="Tyr_Pase_AS"/>
</dbReference>
<dbReference type="InterPro" id="IPR003595">
    <property type="entry name" value="Tyr_Pase_cat"/>
</dbReference>
<dbReference type="SMART" id="SM00194">
    <property type="entry name" value="PTPc"/>
    <property type="match status" value="1"/>
</dbReference>
<accession>A0ABD0L3S0</accession>
<dbReference type="InterPro" id="IPR000387">
    <property type="entry name" value="Tyr_Pase_dom"/>
</dbReference>
<dbReference type="PROSITE" id="PS50056">
    <property type="entry name" value="TYR_PHOSPHATASE_2"/>
    <property type="match status" value="1"/>
</dbReference>
<dbReference type="EC" id="3.1.3.48" evidence="1"/>
<dbReference type="AlphaFoldDB" id="A0ABD0L3S0"/>
<dbReference type="PRINTS" id="PR00700">
    <property type="entry name" value="PRTYPHPHTASE"/>
</dbReference>
<feature type="region of interest" description="Disordered" evidence="5">
    <location>
        <begin position="414"/>
        <end position="466"/>
    </location>
</feature>
<dbReference type="InterPro" id="IPR029021">
    <property type="entry name" value="Prot-tyrosine_phosphatase-like"/>
</dbReference>
<feature type="compositionally biased region" description="Polar residues" evidence="5">
    <location>
        <begin position="563"/>
        <end position="572"/>
    </location>
</feature>
<evidence type="ECO:0000256" key="3">
    <source>
        <dbReference type="ARBA" id="ARBA00022912"/>
    </source>
</evidence>
<gene>
    <name evidence="8" type="ORF">BaRGS_00014869</name>
</gene>
<dbReference type="PANTHER" id="PTHR45983">
    <property type="entry name" value="TYROSINE PHOSPHATSE N18, PUTATIVE-RELATED"/>
    <property type="match status" value="1"/>
</dbReference>
<organism evidence="8 9">
    <name type="scientific">Batillaria attramentaria</name>
    <dbReference type="NCBI Taxonomy" id="370345"/>
    <lineage>
        <taxon>Eukaryota</taxon>
        <taxon>Metazoa</taxon>
        <taxon>Spiralia</taxon>
        <taxon>Lophotrochozoa</taxon>
        <taxon>Mollusca</taxon>
        <taxon>Gastropoda</taxon>
        <taxon>Caenogastropoda</taxon>
        <taxon>Sorbeoconcha</taxon>
        <taxon>Cerithioidea</taxon>
        <taxon>Batillariidae</taxon>
        <taxon>Batillaria</taxon>
    </lineage>
</organism>
<name>A0ABD0L3S0_9CAEN</name>
<dbReference type="InterPro" id="IPR000242">
    <property type="entry name" value="PTP_cat"/>
</dbReference>
<dbReference type="GO" id="GO:0004725">
    <property type="term" value="F:protein tyrosine phosphatase activity"/>
    <property type="evidence" value="ECO:0007669"/>
    <property type="project" value="UniProtKB-EC"/>
</dbReference>
<keyword evidence="3" id="KW-0904">Protein phosphatase</keyword>
<dbReference type="InterPro" id="IPR047170">
    <property type="entry name" value="PTN12/18/22"/>
</dbReference>
<dbReference type="Gene3D" id="3.90.190.10">
    <property type="entry name" value="Protein tyrosine phosphatase superfamily"/>
    <property type="match status" value="2"/>
</dbReference>
<feature type="compositionally biased region" description="Low complexity" evidence="5">
    <location>
        <begin position="333"/>
        <end position="346"/>
    </location>
</feature>
<feature type="domain" description="Tyrosine-protein phosphatase" evidence="6">
    <location>
        <begin position="30"/>
        <end position="250"/>
    </location>
</feature>
<feature type="compositionally biased region" description="Polar residues" evidence="5">
    <location>
        <begin position="455"/>
        <end position="464"/>
    </location>
</feature>
<feature type="region of interest" description="Disordered" evidence="5">
    <location>
        <begin position="371"/>
        <end position="402"/>
    </location>
</feature>
<dbReference type="PANTHER" id="PTHR45983:SF2">
    <property type="entry name" value="PROTEIN-TYROSINE-PHOSPHATASE"/>
    <property type="match status" value="1"/>
</dbReference>
<feature type="compositionally biased region" description="Polar residues" evidence="5">
    <location>
        <begin position="347"/>
        <end position="356"/>
    </location>
</feature>
<keyword evidence="9" id="KW-1185">Reference proteome</keyword>
<evidence type="ECO:0000256" key="4">
    <source>
        <dbReference type="ARBA" id="ARBA00034734"/>
    </source>
</evidence>
<evidence type="ECO:0000313" key="9">
    <source>
        <dbReference type="Proteomes" id="UP001519460"/>
    </source>
</evidence>
<dbReference type="Proteomes" id="UP001519460">
    <property type="component" value="Unassembled WGS sequence"/>
</dbReference>
<evidence type="ECO:0000256" key="5">
    <source>
        <dbReference type="SAM" id="MobiDB-lite"/>
    </source>
</evidence>